<keyword evidence="7" id="KW-1185">Reference proteome</keyword>
<dbReference type="VEuPathDB" id="FungiDB:SDRG_16530"/>
<dbReference type="InterPro" id="IPR023393">
    <property type="entry name" value="START-like_dom_sf"/>
</dbReference>
<evidence type="ECO:0000313" key="7">
    <source>
        <dbReference type="Proteomes" id="UP000030762"/>
    </source>
</evidence>
<dbReference type="InterPro" id="IPR011011">
    <property type="entry name" value="Znf_FYVE_PHD"/>
</dbReference>
<dbReference type="SUPFAM" id="SSF55961">
    <property type="entry name" value="Bet v1-like"/>
    <property type="match status" value="1"/>
</dbReference>
<dbReference type="SMART" id="SM00064">
    <property type="entry name" value="FYVE"/>
    <property type="match status" value="1"/>
</dbReference>
<dbReference type="RefSeq" id="XP_008620966.1">
    <property type="nucleotide sequence ID" value="XM_008622744.1"/>
</dbReference>
<sequence length="457" mass="51474">MANTTPPSSANSPRTTLSSSKFRYEALSAQETKYLESLAETNVRQLCDAQTAFYDAKLWPCVRESPSVRLFQGPPANNDAATTPFRASTTLHASFQELTALLTKSTIEPGQLPFKQPHDGVVDSAIVLEIPSALAHRRIFVRWMAIECLKPLRNRDFCLLEVHDTVLLPTGARAFVISQHSIRLHEACPDMEGSIGLVRGSLYNSGFDFFSIFCILGLDVVRFVVMETSVHSVLEVRAIVDMDLKGRVPSFLHTRIVRQRAARLQTIHRSIQVSRLKHGHPTEVKVQRESRSHCAGCHKSFQTFFRQWHRKHNCAICGEIFCRHCTQSCTAEPTKRVCNACVGSMVEYTLRSPFTHPSAEVEGASSLFEDDFESTIVDPKQSRQYHPCTMRENLLQLIEPPVSERRRRPVSMKSPDVTLEALRMEYGSTPSVEARTVLFPNNGDDLYLSIIDHDGRC</sequence>
<evidence type="ECO:0000256" key="3">
    <source>
        <dbReference type="ARBA" id="ARBA00022833"/>
    </source>
</evidence>
<dbReference type="Pfam" id="PF01363">
    <property type="entry name" value="FYVE"/>
    <property type="match status" value="1"/>
</dbReference>
<name>T0R0U6_SAPDV</name>
<dbReference type="Proteomes" id="UP000030762">
    <property type="component" value="Unassembled WGS sequence"/>
</dbReference>
<dbReference type="PANTHER" id="PTHR13510:SF44">
    <property type="entry name" value="RABENOSYN-5"/>
    <property type="match status" value="1"/>
</dbReference>
<dbReference type="OrthoDB" id="10294944at2759"/>
<dbReference type="InterPro" id="IPR013083">
    <property type="entry name" value="Znf_RING/FYVE/PHD"/>
</dbReference>
<dbReference type="InterPro" id="IPR000306">
    <property type="entry name" value="Znf_FYVE"/>
</dbReference>
<keyword evidence="3" id="KW-0862">Zinc</keyword>
<dbReference type="InterPro" id="IPR052727">
    <property type="entry name" value="Rab4/Rab5_effector"/>
</dbReference>
<dbReference type="Gene3D" id="3.30.530.20">
    <property type="match status" value="1"/>
</dbReference>
<protein>
    <recommendedName>
        <fullName evidence="5">FYVE-type domain-containing protein</fullName>
    </recommendedName>
</protein>
<reference evidence="6 7" key="1">
    <citation type="submission" date="2012-04" db="EMBL/GenBank/DDBJ databases">
        <title>The Genome Sequence of Saprolegnia declina VS20.</title>
        <authorList>
            <consortium name="The Broad Institute Genome Sequencing Platform"/>
            <person name="Russ C."/>
            <person name="Nusbaum C."/>
            <person name="Tyler B."/>
            <person name="van West P."/>
            <person name="Dieguez-Uribeondo J."/>
            <person name="de Bruijn I."/>
            <person name="Tripathy S."/>
            <person name="Jiang R."/>
            <person name="Young S.K."/>
            <person name="Zeng Q."/>
            <person name="Gargeya S."/>
            <person name="Fitzgerald M."/>
            <person name="Haas B."/>
            <person name="Abouelleil A."/>
            <person name="Alvarado L."/>
            <person name="Arachchi H.M."/>
            <person name="Berlin A."/>
            <person name="Chapman S.B."/>
            <person name="Goldberg J."/>
            <person name="Griggs A."/>
            <person name="Gujja S."/>
            <person name="Hansen M."/>
            <person name="Howarth C."/>
            <person name="Imamovic A."/>
            <person name="Larimer J."/>
            <person name="McCowen C."/>
            <person name="Montmayeur A."/>
            <person name="Murphy C."/>
            <person name="Neiman D."/>
            <person name="Pearson M."/>
            <person name="Priest M."/>
            <person name="Roberts A."/>
            <person name="Saif S."/>
            <person name="Shea T."/>
            <person name="Sisk P."/>
            <person name="Sykes S."/>
            <person name="Wortman J."/>
            <person name="Nusbaum C."/>
            <person name="Birren B."/>
        </authorList>
    </citation>
    <scope>NUCLEOTIDE SEQUENCE [LARGE SCALE GENOMIC DNA]</scope>
    <source>
        <strain evidence="6 7">VS20</strain>
    </source>
</reference>
<keyword evidence="1" id="KW-0479">Metal-binding</keyword>
<evidence type="ECO:0000256" key="4">
    <source>
        <dbReference type="PROSITE-ProRule" id="PRU00091"/>
    </source>
</evidence>
<dbReference type="GO" id="GO:0008270">
    <property type="term" value="F:zinc ion binding"/>
    <property type="evidence" value="ECO:0007669"/>
    <property type="project" value="UniProtKB-KW"/>
</dbReference>
<dbReference type="PANTHER" id="PTHR13510">
    <property type="entry name" value="FYVE-FINGER-CONTAINING RAB5 EFFECTOR PROTEIN RABENOSYN-5-RELATED"/>
    <property type="match status" value="1"/>
</dbReference>
<evidence type="ECO:0000313" key="6">
    <source>
        <dbReference type="EMBL" id="EQC25598.1"/>
    </source>
</evidence>
<dbReference type="AlphaFoldDB" id="T0R0U6"/>
<evidence type="ECO:0000256" key="2">
    <source>
        <dbReference type="ARBA" id="ARBA00022771"/>
    </source>
</evidence>
<dbReference type="EMBL" id="JH767265">
    <property type="protein sequence ID" value="EQC25598.1"/>
    <property type="molecule type" value="Genomic_DNA"/>
</dbReference>
<proteinExistence type="predicted"/>
<dbReference type="PROSITE" id="PS50178">
    <property type="entry name" value="ZF_FYVE"/>
    <property type="match status" value="1"/>
</dbReference>
<accession>T0R0U6</accession>
<keyword evidence="2 4" id="KW-0863">Zinc-finger</keyword>
<gene>
    <name evidence="6" type="ORF">SDRG_16530</name>
</gene>
<organism evidence="6 7">
    <name type="scientific">Saprolegnia diclina (strain VS20)</name>
    <dbReference type="NCBI Taxonomy" id="1156394"/>
    <lineage>
        <taxon>Eukaryota</taxon>
        <taxon>Sar</taxon>
        <taxon>Stramenopiles</taxon>
        <taxon>Oomycota</taxon>
        <taxon>Saprolegniomycetes</taxon>
        <taxon>Saprolegniales</taxon>
        <taxon>Saprolegniaceae</taxon>
        <taxon>Saprolegnia</taxon>
    </lineage>
</organism>
<evidence type="ECO:0000256" key="1">
    <source>
        <dbReference type="ARBA" id="ARBA00022723"/>
    </source>
</evidence>
<dbReference type="GeneID" id="19957257"/>
<feature type="domain" description="FYVE-type" evidence="5">
    <location>
        <begin position="288"/>
        <end position="346"/>
    </location>
</feature>
<dbReference type="SUPFAM" id="SSF57903">
    <property type="entry name" value="FYVE/PHD zinc finger"/>
    <property type="match status" value="1"/>
</dbReference>
<dbReference type="InterPro" id="IPR017455">
    <property type="entry name" value="Znf_FYVE-rel"/>
</dbReference>
<evidence type="ECO:0000259" key="5">
    <source>
        <dbReference type="PROSITE" id="PS50178"/>
    </source>
</evidence>
<dbReference type="InParanoid" id="T0R0U6"/>
<dbReference type="Gene3D" id="3.30.40.10">
    <property type="entry name" value="Zinc/RING finger domain, C3HC4 (zinc finger)"/>
    <property type="match status" value="1"/>
</dbReference>
<dbReference type="OMA" id="RDSRSHC"/>